<dbReference type="Proteomes" id="UP000557509">
    <property type="component" value="Unassembled WGS sequence"/>
</dbReference>
<accession>A0A7J6K8Y2</accession>
<organism evidence="4 5">
    <name type="scientific">Toxoplasma gondii</name>
    <dbReference type="NCBI Taxonomy" id="5811"/>
    <lineage>
        <taxon>Eukaryota</taxon>
        <taxon>Sar</taxon>
        <taxon>Alveolata</taxon>
        <taxon>Apicomplexa</taxon>
        <taxon>Conoidasida</taxon>
        <taxon>Coccidia</taxon>
        <taxon>Eucoccidiorida</taxon>
        <taxon>Eimeriorina</taxon>
        <taxon>Sarcocystidae</taxon>
        <taxon>Toxoplasma</taxon>
    </lineage>
</organism>
<feature type="region of interest" description="Disordered" evidence="2">
    <location>
        <begin position="116"/>
        <end position="138"/>
    </location>
</feature>
<name>A0A7J6K8Y2_TOXGO</name>
<dbReference type="SMR" id="A0A7J6K8Y2"/>
<feature type="region of interest" description="Disordered" evidence="2">
    <location>
        <begin position="1304"/>
        <end position="1323"/>
    </location>
</feature>
<feature type="compositionally biased region" description="Low complexity" evidence="2">
    <location>
        <begin position="15"/>
        <end position="25"/>
    </location>
</feature>
<keyword evidence="1" id="KW-0175">Coiled coil</keyword>
<protein>
    <recommendedName>
        <fullName evidence="3">PH domain-containing protein</fullName>
    </recommendedName>
</protein>
<feature type="region of interest" description="Disordered" evidence="2">
    <location>
        <begin position="1"/>
        <end position="65"/>
    </location>
</feature>
<dbReference type="SMART" id="SM00233">
    <property type="entry name" value="PH"/>
    <property type="match status" value="2"/>
</dbReference>
<feature type="domain" description="PH" evidence="3">
    <location>
        <begin position="619"/>
        <end position="720"/>
    </location>
</feature>
<feature type="coiled-coil region" evidence="1">
    <location>
        <begin position="308"/>
        <end position="367"/>
    </location>
</feature>
<reference evidence="4 5" key="1">
    <citation type="submission" date="2020-03" db="EMBL/GenBank/DDBJ databases">
        <title>Genome sequence of Toxoplasma gondii RH-88 strain.</title>
        <authorList>
            <person name="Lorenzi H.A."/>
            <person name="Venepally P."/>
            <person name="Rozenberg A."/>
            <person name="Sibley D."/>
        </authorList>
    </citation>
    <scope>NUCLEOTIDE SEQUENCE [LARGE SCALE GENOMIC DNA]</scope>
    <source>
        <strain evidence="4 5">RH-88</strain>
    </source>
</reference>
<keyword evidence="5" id="KW-1185">Reference proteome</keyword>
<proteinExistence type="predicted"/>
<feature type="region of interest" description="Disordered" evidence="2">
    <location>
        <begin position="239"/>
        <end position="288"/>
    </location>
</feature>
<evidence type="ECO:0000259" key="3">
    <source>
        <dbReference type="PROSITE" id="PS50003"/>
    </source>
</evidence>
<feature type="region of interest" description="Disordered" evidence="2">
    <location>
        <begin position="839"/>
        <end position="879"/>
    </location>
</feature>
<dbReference type="EMBL" id="JAAUHK010000193">
    <property type="protein sequence ID" value="KAF4642961.1"/>
    <property type="molecule type" value="Genomic_DNA"/>
</dbReference>
<feature type="coiled-coil region" evidence="1">
    <location>
        <begin position="490"/>
        <end position="524"/>
    </location>
</feature>
<feature type="coiled-coil region" evidence="1">
    <location>
        <begin position="408"/>
        <end position="435"/>
    </location>
</feature>
<feature type="compositionally biased region" description="Low complexity" evidence="2">
    <location>
        <begin position="1314"/>
        <end position="1323"/>
    </location>
</feature>
<feature type="compositionally biased region" description="Low complexity" evidence="2">
    <location>
        <begin position="851"/>
        <end position="860"/>
    </location>
</feature>
<evidence type="ECO:0000256" key="1">
    <source>
        <dbReference type="SAM" id="Coils"/>
    </source>
</evidence>
<feature type="compositionally biased region" description="Polar residues" evidence="2">
    <location>
        <begin position="249"/>
        <end position="260"/>
    </location>
</feature>
<sequence>MEGTDAADPSERSRSASPAVSAVPAHFSEHSSCRSPPSCGSDLTQRPCQREALNASSRLASREKASSFPESVANCSSSVCSQSAGNTTPNDAWHALAAEPGSLGCTYTRRSRLSSAEELAELVPTEPPSSPSDFYESSSCHRCSSPSSPVSAVDGVVHLASACAGAPPPARASPTRCSGESYADDLSFLDSAQVSGGPARPPRLSTHLLKKGELLTDDEKAAADNAVSRELAGNVARGTQGAHLGSFGSPHSSAECSPTPSGAGPRDDFSDSPALSQLERNDQSPPLFQEEYLHTTPARLDEDEEDVLRRAERVILQQRSRLEQLSSLLLRTENEKVAAYKASQEEVERYLEENRKLRLHLDAANGEVAAMSTVHIRQEKMLDQLTSTLAAAEKGIEDRDRLLSLAQRQDKSEENERLKSEVQQLKCRVEKLTRGATVGSLADLTDGDPRGAGDVAAQLARVQRDIDQHRGTGKQLGLTFQELRVSRMSLMQSQSDLLEAQKMVEEQRLEIQRLYKVIESLNREKSLVPPVVLAPANALAAQGTQEQLGVLLSQVHTLTEKIDSGIASKPQESETFSSVHMSILEEQRNLLAKVLTSLEELAMSRFAEDRSRRRDMDRDVFFTATLLHGQTDDPEEIPLYEEKLVAVRASALAIFEDPEDEEPAIVLSSHKVRSVRQDYNELVFEIDYEVRPGVSEYHYLRCQTDDDMEKWLYALMYSGFVSAPKAAPASLPQIPEPKDSLSWIVPSGKSPEGHSVPICQNNATAFYNQENNMLICEAKGDPPSVLCIPCDRVFLTEDRDNGVIQFHLKENPKETYMLKAPKETFDEIAEIVHRGTYASRVKPASPKPRQEAAPAKPVAVKKAEPIKADTPAEPKKEEKEDELFIVRDGYLMLMEHANDPEPLLKLFHSDCITTPDDANKEFVIRHMPGTPDEESYVFGFLTDEIYQGWYKKLKENGFLDRKDEGSVRTNQVCVVTQNTLALYRYYGSPGAKPVMEMLAERCQATSSRERREIRIIHTTPTGKRERIILDCATLAEFDRWNVALQFGGFLKSEGDGKNGGRKNYANLNKYVFPVNLFEDESGQRSLALVVKDRTIFLYPAPQAESPIMCIPAADAQVQYVVEHRKIRVYVRRNTDEEERIDFILPLAKDYDRYSTELQQQRFPPAKEKNRGGSRKPFIICKKNLLAFYKNKYRKSPEFIIEKDLYKVDISSTRVITFKPLQPTSEKGESLIQRSLTVTTDLQWNKWQFCLKLIGFRSFAESTPPRFFPQIIYGFVSAPAADLRGPGRMFGRLGLDTPKDRVSFAMPEDDAQDLSSRSSTSGSG</sequence>
<dbReference type="VEuPathDB" id="ToxoDB:TGME49_202120"/>
<dbReference type="SUPFAM" id="SSF50729">
    <property type="entry name" value="PH domain-like"/>
    <property type="match status" value="1"/>
</dbReference>
<gene>
    <name evidence="4" type="ORF">TGRH88_036900</name>
</gene>
<dbReference type="PROSITE" id="PS50003">
    <property type="entry name" value="PH_DOMAIN"/>
    <property type="match status" value="1"/>
</dbReference>
<evidence type="ECO:0000313" key="4">
    <source>
        <dbReference type="EMBL" id="KAF4642961.1"/>
    </source>
</evidence>
<evidence type="ECO:0000313" key="5">
    <source>
        <dbReference type="Proteomes" id="UP000557509"/>
    </source>
</evidence>
<comment type="caution">
    <text evidence="4">The sequence shown here is derived from an EMBL/GenBank/DDBJ whole genome shotgun (WGS) entry which is preliminary data.</text>
</comment>
<feature type="compositionally biased region" description="Basic and acidic residues" evidence="2">
    <location>
        <begin position="861"/>
        <end position="879"/>
    </location>
</feature>
<evidence type="ECO:0000256" key="2">
    <source>
        <dbReference type="SAM" id="MobiDB-lite"/>
    </source>
</evidence>
<dbReference type="InterPro" id="IPR001849">
    <property type="entry name" value="PH_domain"/>
</dbReference>